<protein>
    <submittedName>
        <fullName evidence="1">Uncharacterized protein</fullName>
    </submittedName>
</protein>
<feature type="non-terminal residue" evidence="1">
    <location>
        <position position="164"/>
    </location>
</feature>
<dbReference type="AlphaFoldDB" id="A0A9P6DBT8"/>
<proteinExistence type="predicted"/>
<organism evidence="1 2">
    <name type="scientific">Pleurotus eryngii</name>
    <name type="common">Boletus of the steppes</name>
    <dbReference type="NCBI Taxonomy" id="5323"/>
    <lineage>
        <taxon>Eukaryota</taxon>
        <taxon>Fungi</taxon>
        <taxon>Dikarya</taxon>
        <taxon>Basidiomycota</taxon>
        <taxon>Agaricomycotina</taxon>
        <taxon>Agaricomycetes</taxon>
        <taxon>Agaricomycetidae</taxon>
        <taxon>Agaricales</taxon>
        <taxon>Pleurotineae</taxon>
        <taxon>Pleurotaceae</taxon>
        <taxon>Pleurotus</taxon>
    </lineage>
</organism>
<dbReference type="EMBL" id="MU154658">
    <property type="protein sequence ID" value="KAF9489835.1"/>
    <property type="molecule type" value="Genomic_DNA"/>
</dbReference>
<gene>
    <name evidence="1" type="ORF">BDN71DRAFT_1374932</name>
</gene>
<dbReference type="OrthoDB" id="3250324at2759"/>
<evidence type="ECO:0000313" key="1">
    <source>
        <dbReference type="EMBL" id="KAF9489835.1"/>
    </source>
</evidence>
<feature type="non-terminal residue" evidence="1">
    <location>
        <position position="1"/>
    </location>
</feature>
<accession>A0A9P6DBT8</accession>
<sequence length="164" mass="19153">WIKGCDVLGIEIKAKAAIPVVAEYCRQQGWAPPGNSAPPNDRKYSPEAFVNSVTEWIIADDQSLNVIELPQLRAVFMMLREELRDSDIPHRTTICKRVQQMWYDHLDRLQDEMEHMVHAFLFITDRIGITVRLGWITMDNASNNDTFVKFLEEELHRRHICIDF</sequence>
<evidence type="ECO:0000313" key="2">
    <source>
        <dbReference type="Proteomes" id="UP000807025"/>
    </source>
</evidence>
<reference evidence="1" key="1">
    <citation type="submission" date="2020-11" db="EMBL/GenBank/DDBJ databases">
        <authorList>
            <consortium name="DOE Joint Genome Institute"/>
            <person name="Ahrendt S."/>
            <person name="Riley R."/>
            <person name="Andreopoulos W."/>
            <person name="Labutti K."/>
            <person name="Pangilinan J."/>
            <person name="Ruiz-Duenas F.J."/>
            <person name="Barrasa J.M."/>
            <person name="Sanchez-Garcia M."/>
            <person name="Camarero S."/>
            <person name="Miyauchi S."/>
            <person name="Serrano A."/>
            <person name="Linde D."/>
            <person name="Babiker R."/>
            <person name="Drula E."/>
            <person name="Ayuso-Fernandez I."/>
            <person name="Pacheco R."/>
            <person name="Padilla G."/>
            <person name="Ferreira P."/>
            <person name="Barriuso J."/>
            <person name="Kellner H."/>
            <person name="Castanera R."/>
            <person name="Alfaro M."/>
            <person name="Ramirez L."/>
            <person name="Pisabarro A.G."/>
            <person name="Kuo A."/>
            <person name="Tritt A."/>
            <person name="Lipzen A."/>
            <person name="He G."/>
            <person name="Yan M."/>
            <person name="Ng V."/>
            <person name="Cullen D."/>
            <person name="Martin F."/>
            <person name="Rosso M.-N."/>
            <person name="Henrissat B."/>
            <person name="Hibbett D."/>
            <person name="Martinez A.T."/>
            <person name="Grigoriev I.V."/>
        </authorList>
    </citation>
    <scope>NUCLEOTIDE SEQUENCE</scope>
    <source>
        <strain evidence="1">ATCC 90797</strain>
    </source>
</reference>
<name>A0A9P6DBT8_PLEER</name>
<comment type="caution">
    <text evidence="1">The sequence shown here is derived from an EMBL/GenBank/DDBJ whole genome shotgun (WGS) entry which is preliminary data.</text>
</comment>
<dbReference type="Proteomes" id="UP000807025">
    <property type="component" value="Unassembled WGS sequence"/>
</dbReference>
<keyword evidence="2" id="KW-1185">Reference proteome</keyword>